<dbReference type="GO" id="GO:0004519">
    <property type="term" value="F:endonuclease activity"/>
    <property type="evidence" value="ECO:0007669"/>
    <property type="project" value="UniProtKB-KW"/>
</dbReference>
<comment type="caution">
    <text evidence="2">The sequence shown here is derived from an EMBL/GenBank/DDBJ whole genome shotgun (WGS) entry which is preliminary data.</text>
</comment>
<protein>
    <submittedName>
        <fullName evidence="2">HNH endonuclease family protein</fullName>
    </submittedName>
</protein>
<dbReference type="EMBL" id="JAKGSI010000003">
    <property type="protein sequence ID" value="MCF4006922.1"/>
    <property type="molecule type" value="Genomic_DNA"/>
</dbReference>
<evidence type="ECO:0000313" key="3">
    <source>
        <dbReference type="Proteomes" id="UP001139336"/>
    </source>
</evidence>
<dbReference type="RefSeq" id="WP_236118764.1">
    <property type="nucleotide sequence ID" value="NZ_JAKGSI010000003.1"/>
</dbReference>
<dbReference type="Pfam" id="PF07510">
    <property type="entry name" value="GmrSD_C"/>
    <property type="match status" value="1"/>
</dbReference>
<name>A0A9X1U7M9_9CORY</name>
<sequence length="224" mass="24929">MILALTVLPALHGPSHRLLASPPLADTLPHLRILPQRSRVLGYEREAFGEGWQSTLRPGDTEPCTTRQHLLLDAARATPLSPSTDSPRSEGCHLIAGTILDPYSGKDLVIRADGGPSALRPRDIDIDHIFPLSAAWDLGAFAWSRERRVAFANDPANLVPTLKAWNREKSDALPSEWLPPDPRVRCDYSRRVAALALRWDLALTEPDLSTMRRQCWLSEWLPTA</sequence>
<keyword evidence="2" id="KW-0540">Nuclease</keyword>
<organism evidence="2 3">
    <name type="scientific">Corynebacterium uropygiale</name>
    <dbReference type="NCBI Taxonomy" id="1775911"/>
    <lineage>
        <taxon>Bacteria</taxon>
        <taxon>Bacillati</taxon>
        <taxon>Actinomycetota</taxon>
        <taxon>Actinomycetes</taxon>
        <taxon>Mycobacteriales</taxon>
        <taxon>Corynebacteriaceae</taxon>
        <taxon>Corynebacterium</taxon>
    </lineage>
</organism>
<evidence type="ECO:0000259" key="1">
    <source>
        <dbReference type="Pfam" id="PF07510"/>
    </source>
</evidence>
<dbReference type="PANTHER" id="PTHR24094">
    <property type="entry name" value="SECRETED PROTEIN"/>
    <property type="match status" value="1"/>
</dbReference>
<accession>A0A9X1U7M9</accession>
<dbReference type="AlphaFoldDB" id="A0A9X1U7M9"/>
<reference evidence="2" key="1">
    <citation type="submission" date="2022-01" db="EMBL/GenBank/DDBJ databases">
        <title>Corynebacterium sp. nov isolated from isolated from the feces of the greater white-fronted geese (Anser albifrons) at Poyang Lake, PR China.</title>
        <authorList>
            <person name="Liu Q."/>
        </authorList>
    </citation>
    <scope>NUCLEOTIDE SEQUENCE</scope>
    <source>
        <strain evidence="2">JCM 32435</strain>
    </source>
</reference>
<keyword evidence="2" id="KW-0378">Hydrolase</keyword>
<dbReference type="InterPro" id="IPR011089">
    <property type="entry name" value="GmrSD_C"/>
</dbReference>
<dbReference type="Gene3D" id="1.10.30.50">
    <property type="match status" value="1"/>
</dbReference>
<dbReference type="Proteomes" id="UP001139336">
    <property type="component" value="Unassembled WGS sequence"/>
</dbReference>
<evidence type="ECO:0000313" key="2">
    <source>
        <dbReference type="EMBL" id="MCF4006922.1"/>
    </source>
</evidence>
<dbReference type="PANTHER" id="PTHR24094:SF15">
    <property type="entry name" value="AMP-DEPENDENT SYNTHETASE_LIGASE DOMAIN-CONTAINING PROTEIN-RELATED"/>
    <property type="match status" value="1"/>
</dbReference>
<feature type="domain" description="GmrSD restriction endonucleases C-terminal" evidence="1">
    <location>
        <begin position="122"/>
        <end position="200"/>
    </location>
</feature>
<keyword evidence="2" id="KW-0255">Endonuclease</keyword>
<proteinExistence type="predicted"/>
<gene>
    <name evidence="2" type="ORF">L1O03_06985</name>
</gene>
<keyword evidence="3" id="KW-1185">Reference proteome</keyword>